<name>A0AAV2JZ13_KNICA</name>
<protein>
    <submittedName>
        <fullName evidence="1">Uncharacterized protein</fullName>
    </submittedName>
</protein>
<gene>
    <name evidence="1" type="ORF">KC01_LOCUS12008</name>
</gene>
<accession>A0AAV2JZ13</accession>
<evidence type="ECO:0000313" key="2">
    <source>
        <dbReference type="Proteomes" id="UP001497482"/>
    </source>
</evidence>
<dbReference type="EMBL" id="OZ035837">
    <property type="protein sequence ID" value="CAL1581242.1"/>
    <property type="molecule type" value="Genomic_DNA"/>
</dbReference>
<proteinExistence type="predicted"/>
<keyword evidence="2" id="KW-1185">Reference proteome</keyword>
<organism evidence="1 2">
    <name type="scientific">Knipowitschia caucasica</name>
    <name type="common">Caucasian dwarf goby</name>
    <name type="synonym">Pomatoschistus caucasicus</name>
    <dbReference type="NCBI Taxonomy" id="637954"/>
    <lineage>
        <taxon>Eukaryota</taxon>
        <taxon>Metazoa</taxon>
        <taxon>Chordata</taxon>
        <taxon>Craniata</taxon>
        <taxon>Vertebrata</taxon>
        <taxon>Euteleostomi</taxon>
        <taxon>Actinopterygii</taxon>
        <taxon>Neopterygii</taxon>
        <taxon>Teleostei</taxon>
        <taxon>Neoteleostei</taxon>
        <taxon>Acanthomorphata</taxon>
        <taxon>Gobiaria</taxon>
        <taxon>Gobiiformes</taxon>
        <taxon>Gobioidei</taxon>
        <taxon>Gobiidae</taxon>
        <taxon>Gobiinae</taxon>
        <taxon>Knipowitschia</taxon>
    </lineage>
</organism>
<dbReference type="AlphaFoldDB" id="A0AAV2JZ13"/>
<reference evidence="1 2" key="1">
    <citation type="submission" date="2024-04" db="EMBL/GenBank/DDBJ databases">
        <authorList>
            <person name="Waldvogel A.-M."/>
            <person name="Schoenle A."/>
        </authorList>
    </citation>
    <scope>NUCLEOTIDE SEQUENCE [LARGE SCALE GENOMIC DNA]</scope>
</reference>
<evidence type="ECO:0000313" key="1">
    <source>
        <dbReference type="EMBL" id="CAL1581242.1"/>
    </source>
</evidence>
<dbReference type="Proteomes" id="UP001497482">
    <property type="component" value="Chromosome 15"/>
</dbReference>
<sequence>MPTILQSGPGLCVCGSAGLRSNRGSVLNIQQRISPEQSVGLQSNRASVLNSLWVFSPTEDQS</sequence>